<evidence type="ECO:0000313" key="2">
    <source>
        <dbReference type="EMBL" id="SNZ20941.1"/>
    </source>
</evidence>
<gene>
    <name evidence="2" type="ORF">SAMN06265368_4055</name>
</gene>
<dbReference type="Gene3D" id="3.40.50.300">
    <property type="entry name" value="P-loop containing nucleotide triphosphate hydrolases"/>
    <property type="match status" value="1"/>
</dbReference>
<dbReference type="OrthoDB" id="5440754at2"/>
<evidence type="ECO:0000256" key="1">
    <source>
        <dbReference type="SAM" id="MobiDB-lite"/>
    </source>
</evidence>
<sequence length="525" mass="59088">MSSIPSQDHFKDLITPSDIDVRKLLQQYEIDDDFDPYRYVPPGPVTRNFIRDRIMSKFIMGPVGGGKTVSCAFARIMAATFMPPCKDGVIRDRFVVVRESFRDAERTVLNSWLQWFPKTYAGSTWSGGNDRPAKHVLRFRLPSGYRIEAETMFIGIGDQSIEDILRGLEISGGWMNESDTLASNVLRYIEQRTGRYPKKEDLADPTALRARTVLGDFNAPDMDNWTYEQLVEDCAEHRRLYRQPSGLSPNAENLSRLEPNYYQLIAAAEPEWYVRRFVHNEFGYSREGLPVYRSFNQTRHIGPKIDPDPDLPVLLGMDAGLNPAAIIGQPRTNGQLIVIDELCPGAGVGADRFGDMLNDLLDRRYADCRDIRAWADPASQYGADREGGELAWIDTVTAKLGIPVRIPANGSNELGLRIGAVEGELTKMIDGETPRILVSKNCPILIRGFMSGYRYKKIKGQDGLYSLTPDKQNEYSHPHDGLQYLVLGYRGRQAVTGTNSENSRRNSVPSAGKKKGRQIDPHKYS</sequence>
<dbReference type="RefSeq" id="WP_097155317.1">
    <property type="nucleotide sequence ID" value="NZ_OBEL01000006.1"/>
</dbReference>
<dbReference type="Proteomes" id="UP000219439">
    <property type="component" value="Unassembled WGS sequence"/>
</dbReference>
<evidence type="ECO:0008006" key="4">
    <source>
        <dbReference type="Google" id="ProtNLM"/>
    </source>
</evidence>
<dbReference type="AlphaFoldDB" id="A0A285PM30"/>
<evidence type="ECO:0000313" key="3">
    <source>
        <dbReference type="Proteomes" id="UP000219439"/>
    </source>
</evidence>
<protein>
    <recommendedName>
        <fullName evidence="4">Terminase-like family protein</fullName>
    </recommendedName>
</protein>
<accession>A0A285PM30</accession>
<dbReference type="InterPro" id="IPR027417">
    <property type="entry name" value="P-loop_NTPase"/>
</dbReference>
<keyword evidence="3" id="KW-1185">Reference proteome</keyword>
<proteinExistence type="predicted"/>
<name>A0A285PM30_9HYPH</name>
<dbReference type="EMBL" id="OBEL01000006">
    <property type="protein sequence ID" value="SNZ20941.1"/>
    <property type="molecule type" value="Genomic_DNA"/>
</dbReference>
<dbReference type="Gene3D" id="3.30.420.280">
    <property type="match status" value="1"/>
</dbReference>
<organism evidence="2 3">
    <name type="scientific">Cohaesibacter gelatinilyticus</name>
    <dbReference type="NCBI Taxonomy" id="372072"/>
    <lineage>
        <taxon>Bacteria</taxon>
        <taxon>Pseudomonadati</taxon>
        <taxon>Pseudomonadota</taxon>
        <taxon>Alphaproteobacteria</taxon>
        <taxon>Hyphomicrobiales</taxon>
        <taxon>Cohaesibacteraceae</taxon>
    </lineage>
</organism>
<feature type="compositionally biased region" description="Polar residues" evidence="1">
    <location>
        <begin position="495"/>
        <end position="509"/>
    </location>
</feature>
<reference evidence="2 3" key="1">
    <citation type="submission" date="2017-09" db="EMBL/GenBank/DDBJ databases">
        <authorList>
            <person name="Ehlers B."/>
            <person name="Leendertz F.H."/>
        </authorList>
    </citation>
    <scope>NUCLEOTIDE SEQUENCE [LARGE SCALE GENOMIC DNA]</scope>
    <source>
        <strain evidence="2 3">DSM 18289</strain>
    </source>
</reference>
<feature type="region of interest" description="Disordered" evidence="1">
    <location>
        <begin position="495"/>
        <end position="525"/>
    </location>
</feature>